<protein>
    <submittedName>
        <fullName evidence="1">Glycosyl transferase, group 1 family protein</fullName>
    </submittedName>
</protein>
<name>A0A0G1RQ54_9BACT</name>
<dbReference type="GO" id="GO:0016740">
    <property type="term" value="F:transferase activity"/>
    <property type="evidence" value="ECO:0007669"/>
    <property type="project" value="UniProtKB-KW"/>
</dbReference>
<organism evidence="1 2">
    <name type="scientific">Candidatus Woesebacteria bacterium GW2011_GWF1_46_13</name>
    <dbReference type="NCBI Taxonomy" id="1618602"/>
    <lineage>
        <taxon>Bacteria</taxon>
        <taxon>Candidatus Woeseibacteriota</taxon>
    </lineage>
</organism>
<dbReference type="Proteomes" id="UP000034643">
    <property type="component" value="Unassembled WGS sequence"/>
</dbReference>
<sequence length="112" mass="12584">MNKPTSLAVFSLHACPLASQEGKETGGLNVYVLETAKELAKLEYRIDMFTRSQDARQPYVVNVSPNVRVIHLVAGPEKPIPKRENLPLIDIFVKAFFDFAKKENLSYDGIPH</sequence>
<keyword evidence="1" id="KW-0808">Transferase</keyword>
<gene>
    <name evidence="1" type="ORF">UX34_C0017G0008</name>
</gene>
<reference evidence="1 2" key="1">
    <citation type="journal article" date="2015" name="Nature">
        <title>rRNA introns, odd ribosomes, and small enigmatic genomes across a large radiation of phyla.</title>
        <authorList>
            <person name="Brown C.T."/>
            <person name="Hug L.A."/>
            <person name="Thomas B.C."/>
            <person name="Sharon I."/>
            <person name="Castelle C.J."/>
            <person name="Singh A."/>
            <person name="Wilkins M.J."/>
            <person name="Williams K.H."/>
            <person name="Banfield J.F."/>
        </authorList>
    </citation>
    <scope>NUCLEOTIDE SEQUENCE [LARGE SCALE GENOMIC DNA]</scope>
</reference>
<evidence type="ECO:0000313" key="1">
    <source>
        <dbReference type="EMBL" id="KKU23045.1"/>
    </source>
</evidence>
<dbReference type="Gene3D" id="3.40.50.2000">
    <property type="entry name" value="Glycogen Phosphorylase B"/>
    <property type="match status" value="1"/>
</dbReference>
<dbReference type="AlphaFoldDB" id="A0A0G1RQ54"/>
<accession>A0A0G1RQ54</accession>
<dbReference type="EMBL" id="LCLV01000017">
    <property type="protein sequence ID" value="KKU23045.1"/>
    <property type="molecule type" value="Genomic_DNA"/>
</dbReference>
<comment type="caution">
    <text evidence="1">The sequence shown here is derived from an EMBL/GenBank/DDBJ whole genome shotgun (WGS) entry which is preliminary data.</text>
</comment>
<evidence type="ECO:0000313" key="2">
    <source>
        <dbReference type="Proteomes" id="UP000034643"/>
    </source>
</evidence>
<proteinExistence type="predicted"/>